<comment type="similarity">
    <text evidence="1">Belongs to the NADH dehydrogenase family.</text>
</comment>
<keyword evidence="9" id="KW-0812">Transmembrane</keyword>
<evidence type="ECO:0000256" key="6">
    <source>
        <dbReference type="ARBA" id="ARBA00023002"/>
    </source>
</evidence>
<dbReference type="PANTHER" id="PTHR43706:SF47">
    <property type="entry name" value="EXTERNAL NADH-UBIQUINONE OXIDOREDUCTASE 1, MITOCHONDRIAL-RELATED"/>
    <property type="match status" value="1"/>
</dbReference>
<dbReference type="RefSeq" id="WP_379840092.1">
    <property type="nucleotide sequence ID" value="NZ_JBHRYQ010000001.1"/>
</dbReference>
<dbReference type="InterPro" id="IPR045024">
    <property type="entry name" value="NDH-2"/>
</dbReference>
<dbReference type="Proteomes" id="UP001595616">
    <property type="component" value="Unassembled WGS sequence"/>
</dbReference>
<evidence type="ECO:0000256" key="4">
    <source>
        <dbReference type="ARBA" id="ARBA00022827"/>
    </source>
</evidence>
<dbReference type="Pfam" id="PF07992">
    <property type="entry name" value="Pyr_redox_2"/>
    <property type="match status" value="1"/>
</dbReference>
<organism evidence="12 13">
    <name type="scientific">Lacihabitans lacunae</name>
    <dbReference type="NCBI Taxonomy" id="1028214"/>
    <lineage>
        <taxon>Bacteria</taxon>
        <taxon>Pseudomonadati</taxon>
        <taxon>Bacteroidota</taxon>
        <taxon>Cytophagia</taxon>
        <taxon>Cytophagales</taxon>
        <taxon>Leadbetterellaceae</taxon>
        <taxon>Lacihabitans</taxon>
    </lineage>
</organism>
<evidence type="ECO:0000256" key="9">
    <source>
        <dbReference type="SAM" id="Phobius"/>
    </source>
</evidence>
<evidence type="ECO:0000256" key="7">
    <source>
        <dbReference type="ARBA" id="ARBA00023027"/>
    </source>
</evidence>
<keyword evidence="13" id="KW-1185">Reference proteome</keyword>
<keyword evidence="4" id="KW-0274">FAD</keyword>
<dbReference type="GO" id="GO:0016491">
    <property type="term" value="F:oxidoreductase activity"/>
    <property type="evidence" value="ECO:0007669"/>
    <property type="project" value="UniProtKB-KW"/>
</dbReference>
<keyword evidence="7" id="KW-0520">NAD</keyword>
<dbReference type="PRINTS" id="PR00411">
    <property type="entry name" value="PNDRDTASEI"/>
</dbReference>
<gene>
    <name evidence="12" type="ORF">ACFOOI_21150</name>
</gene>
<comment type="catalytic activity">
    <reaction evidence="8">
        <text>a quinone + NADH + H(+) = a quinol + NAD(+)</text>
        <dbReference type="Rhea" id="RHEA:46160"/>
        <dbReference type="ChEBI" id="CHEBI:15378"/>
        <dbReference type="ChEBI" id="CHEBI:24646"/>
        <dbReference type="ChEBI" id="CHEBI:57540"/>
        <dbReference type="ChEBI" id="CHEBI:57945"/>
        <dbReference type="ChEBI" id="CHEBI:132124"/>
        <dbReference type="EC" id="1.6.5.9"/>
    </reaction>
</comment>
<keyword evidence="5" id="KW-0809">Transit peptide</keyword>
<dbReference type="PRINTS" id="PR00368">
    <property type="entry name" value="FADPNR"/>
</dbReference>
<evidence type="ECO:0000259" key="11">
    <source>
        <dbReference type="Pfam" id="PF22366"/>
    </source>
</evidence>
<protein>
    <recommendedName>
        <fullName evidence="2">NADH:ubiquinone reductase (non-electrogenic)</fullName>
        <ecNumber evidence="2">1.6.5.9</ecNumber>
    </recommendedName>
</protein>
<evidence type="ECO:0000313" key="12">
    <source>
        <dbReference type="EMBL" id="MFC3813187.1"/>
    </source>
</evidence>
<evidence type="ECO:0000259" key="10">
    <source>
        <dbReference type="Pfam" id="PF07992"/>
    </source>
</evidence>
<feature type="domain" description="External alternative NADH-ubiquinone oxidoreductase-like C-terminal" evidence="11">
    <location>
        <begin position="348"/>
        <end position="409"/>
    </location>
</feature>
<dbReference type="SUPFAM" id="SSF51905">
    <property type="entry name" value="FAD/NAD(P)-binding domain"/>
    <property type="match status" value="2"/>
</dbReference>
<reference evidence="13" key="1">
    <citation type="journal article" date="2019" name="Int. J. Syst. Evol. Microbiol.">
        <title>The Global Catalogue of Microorganisms (GCM) 10K type strain sequencing project: providing services to taxonomists for standard genome sequencing and annotation.</title>
        <authorList>
            <consortium name="The Broad Institute Genomics Platform"/>
            <consortium name="The Broad Institute Genome Sequencing Center for Infectious Disease"/>
            <person name="Wu L."/>
            <person name="Ma J."/>
        </authorList>
    </citation>
    <scope>NUCLEOTIDE SEQUENCE [LARGE SCALE GENOMIC DNA]</scope>
    <source>
        <strain evidence="13">CECT 7956</strain>
    </source>
</reference>
<evidence type="ECO:0000256" key="3">
    <source>
        <dbReference type="ARBA" id="ARBA00022630"/>
    </source>
</evidence>
<dbReference type="InterPro" id="IPR036188">
    <property type="entry name" value="FAD/NAD-bd_sf"/>
</dbReference>
<keyword evidence="6 12" id="KW-0560">Oxidoreductase</keyword>
<evidence type="ECO:0000313" key="13">
    <source>
        <dbReference type="Proteomes" id="UP001595616"/>
    </source>
</evidence>
<dbReference type="Pfam" id="PF22366">
    <property type="entry name" value="NDH2_C"/>
    <property type="match status" value="1"/>
</dbReference>
<dbReference type="EMBL" id="JBHRYQ010000001">
    <property type="protein sequence ID" value="MFC3813187.1"/>
    <property type="molecule type" value="Genomic_DNA"/>
</dbReference>
<evidence type="ECO:0000256" key="5">
    <source>
        <dbReference type="ARBA" id="ARBA00022946"/>
    </source>
</evidence>
<evidence type="ECO:0000256" key="8">
    <source>
        <dbReference type="ARBA" id="ARBA00047599"/>
    </source>
</evidence>
<dbReference type="Gene3D" id="3.50.50.100">
    <property type="match status" value="1"/>
</dbReference>
<feature type="transmembrane region" description="Helical" evidence="9">
    <location>
        <begin position="373"/>
        <end position="390"/>
    </location>
</feature>
<keyword evidence="9" id="KW-0472">Membrane</keyword>
<dbReference type="InterPro" id="IPR023753">
    <property type="entry name" value="FAD/NAD-binding_dom"/>
</dbReference>
<keyword evidence="3" id="KW-0285">Flavoprotein</keyword>
<evidence type="ECO:0000256" key="1">
    <source>
        <dbReference type="ARBA" id="ARBA00005272"/>
    </source>
</evidence>
<name>A0ABV7Z4D3_9BACT</name>
<sequence length="426" mass="47979">MKNKKHIVIIGAGFAGLKLARRLNNHPDYRITLIDKNNYHQFQPLFYQLAMASLDASNISFPLRHMFKKSRNVSIRLSEVNSIDTANNLIETSGGRYSYDYLVIATGATTNYFGNKSIEEQAFPMKSTWEALQIRNSLLQHFEDAVSSKVAKTEKLLSVVIVGGGPTGVELSGALAEMKRDSLPNEYPELDFSKMKVYLLEGNSKLLGNMSEASSKKSKEYLEEMGVTVMLNTIVKDYDGERVKLQDDTEIASTLLIWAAGVKGSIPNGVDVSLLTKSNQIKTDLFNRVHTLENVFAVGDIAFVQTPEHPKGFPQLASVAIDQAINLANNFKLIAADKEMKPFEYVNKGSMATVGRNKAVVDLAKPKLSFQGFFAWLIWMTLHLFLLIGFKNKLIVFINWIYKYFTHRQSLSLLFEPLRKMRDKKE</sequence>
<dbReference type="PANTHER" id="PTHR43706">
    <property type="entry name" value="NADH DEHYDROGENASE"/>
    <property type="match status" value="1"/>
</dbReference>
<comment type="caution">
    <text evidence="12">The sequence shown here is derived from an EMBL/GenBank/DDBJ whole genome shotgun (WGS) entry which is preliminary data.</text>
</comment>
<feature type="domain" description="FAD/NAD(P)-binding" evidence="10">
    <location>
        <begin position="6"/>
        <end position="324"/>
    </location>
</feature>
<keyword evidence="9" id="KW-1133">Transmembrane helix</keyword>
<proteinExistence type="inferred from homology"/>
<evidence type="ECO:0000256" key="2">
    <source>
        <dbReference type="ARBA" id="ARBA00012637"/>
    </source>
</evidence>
<dbReference type="EC" id="1.6.5.9" evidence="2"/>
<dbReference type="InterPro" id="IPR054585">
    <property type="entry name" value="NDH2-like_C"/>
</dbReference>
<accession>A0ABV7Z4D3</accession>